<feature type="transmembrane region" description="Helical" evidence="1">
    <location>
        <begin position="32"/>
        <end position="52"/>
    </location>
</feature>
<organism evidence="2 3">
    <name type="scientific">Halorubrum vacuolatum</name>
    <name type="common">Natronobacterium vacuolatum</name>
    <dbReference type="NCBI Taxonomy" id="63740"/>
    <lineage>
        <taxon>Archaea</taxon>
        <taxon>Methanobacteriati</taxon>
        <taxon>Methanobacteriota</taxon>
        <taxon>Stenosarchaea group</taxon>
        <taxon>Halobacteria</taxon>
        <taxon>Halobacteriales</taxon>
        <taxon>Haloferacaceae</taxon>
        <taxon>Halorubrum</taxon>
    </lineage>
</organism>
<dbReference type="Proteomes" id="UP000198397">
    <property type="component" value="Unassembled WGS sequence"/>
</dbReference>
<keyword evidence="1" id="KW-0472">Membrane</keyword>
<keyword evidence="1" id="KW-0812">Transmembrane</keyword>
<evidence type="ECO:0000256" key="1">
    <source>
        <dbReference type="SAM" id="Phobius"/>
    </source>
</evidence>
<sequence>MVLGAVVSILIGTIEAISGVLAFGLLIGVGIVAFYVGYQACGWVVSVTLGSGQYDFSLRRR</sequence>
<evidence type="ECO:0000313" key="2">
    <source>
        <dbReference type="EMBL" id="SNR49708.1"/>
    </source>
</evidence>
<protein>
    <submittedName>
        <fullName evidence="2">Uncharacterized protein</fullName>
    </submittedName>
</protein>
<gene>
    <name evidence="2" type="ORF">SAMN06264855_11013</name>
</gene>
<proteinExistence type="predicted"/>
<name>A0A238WTH2_HALVU</name>
<dbReference type="AlphaFoldDB" id="A0A238WTH2"/>
<dbReference type="EMBL" id="FZNQ01000010">
    <property type="protein sequence ID" value="SNR49708.1"/>
    <property type="molecule type" value="Genomic_DNA"/>
</dbReference>
<evidence type="ECO:0000313" key="3">
    <source>
        <dbReference type="Proteomes" id="UP000198397"/>
    </source>
</evidence>
<keyword evidence="1" id="KW-1133">Transmembrane helix</keyword>
<reference evidence="2 3" key="1">
    <citation type="submission" date="2017-06" db="EMBL/GenBank/DDBJ databases">
        <authorList>
            <person name="Kim H.J."/>
            <person name="Triplett B.A."/>
        </authorList>
    </citation>
    <scope>NUCLEOTIDE SEQUENCE [LARGE SCALE GENOMIC DNA]</scope>
    <source>
        <strain evidence="2 3">DSM 8800</strain>
    </source>
</reference>
<accession>A0A238WTH2</accession>
<keyword evidence="3" id="KW-1185">Reference proteome</keyword>